<proteinExistence type="predicted"/>
<sequence>MIQNMSFLSGASGLTYLVSTIGAIKEILLMHDIHDGVSYCSETDNKFEHLFVTDYFNTANDIQKILEETVDTKVKLTDLWPNAKHTQTLKKLAKKNIKDIYSVDIRPFLIPFSWELIQTNKTKFGEIILSKYLVFLDKLFNKPNESKVYLKYIKNINIKNEEYKKEASTHISDLHNIFNIFKKKHQNKLNIKLIDIYNNNIEILYELNNLLSAIMEWYIIILTLSNSKNSIIHVGLAHSNRIEKILVKYYKFKIKYHNGITEIKNVDLSKTISSCVLLPQDIKSRFTAKYYYN</sequence>
<evidence type="ECO:0000313" key="1">
    <source>
        <dbReference type="EMBL" id="QFG74688.1"/>
    </source>
</evidence>
<accession>A0A5J6VL89</accession>
<protein>
    <submittedName>
        <fullName evidence="1">Uncharacterized protein</fullName>
    </submittedName>
</protein>
<reference evidence="1" key="1">
    <citation type="journal article" date="2019" name="Philos. Trans. R. Soc. Lond., B, Biol. Sci.">
        <title>Targeted metagenomic recovery of four divergent viruses reveals shared and distinctive characteristics of giant viruses of marine eukaryotes.</title>
        <authorList>
            <person name="Needham D.M."/>
            <person name="Poirier C."/>
            <person name="Hehenberger E."/>
            <person name="Jimenez V."/>
            <person name="Swalwell J.E."/>
            <person name="Santoro A.E."/>
            <person name="Worden A.Z."/>
        </authorList>
    </citation>
    <scope>NUCLEOTIDE SEQUENCE</scope>
    <source>
        <strain evidence="1">MPacV-611</strain>
    </source>
</reference>
<dbReference type="EMBL" id="MN448289">
    <property type="protein sequence ID" value="QFG74688.1"/>
    <property type="molecule type" value="Genomic_DNA"/>
</dbReference>
<organism evidence="1">
    <name type="scientific">Megaviridae environmental sample</name>
    <dbReference type="NCBI Taxonomy" id="1737588"/>
    <lineage>
        <taxon>Viruses</taxon>
        <taxon>Varidnaviria</taxon>
        <taxon>Bamfordvirae</taxon>
        <taxon>Nucleocytoviricota</taxon>
        <taxon>Megaviricetes</taxon>
        <taxon>Imitervirales</taxon>
        <taxon>Mimiviridae</taxon>
        <taxon>environmental samples</taxon>
    </lineage>
</organism>
<name>A0A5J6VL89_9VIRU</name>